<evidence type="ECO:0000313" key="1">
    <source>
        <dbReference type="EMBL" id="GAG32010.1"/>
    </source>
</evidence>
<dbReference type="AlphaFoldDB" id="X0WN20"/>
<comment type="caution">
    <text evidence="1">The sequence shown here is derived from an EMBL/GenBank/DDBJ whole genome shotgun (WGS) entry which is preliminary data.</text>
</comment>
<gene>
    <name evidence="1" type="ORF">S01H1_72051</name>
</gene>
<reference evidence="1" key="1">
    <citation type="journal article" date="2014" name="Front. Microbiol.">
        <title>High frequency of phylogenetically diverse reductive dehalogenase-homologous genes in deep subseafloor sedimentary metagenomes.</title>
        <authorList>
            <person name="Kawai M."/>
            <person name="Futagami T."/>
            <person name="Toyoda A."/>
            <person name="Takaki Y."/>
            <person name="Nishi S."/>
            <person name="Hori S."/>
            <person name="Arai W."/>
            <person name="Tsubouchi T."/>
            <person name="Morono Y."/>
            <person name="Uchiyama I."/>
            <person name="Ito T."/>
            <person name="Fujiyama A."/>
            <person name="Inagaki F."/>
            <person name="Takami H."/>
        </authorList>
    </citation>
    <scope>NUCLEOTIDE SEQUENCE</scope>
    <source>
        <strain evidence="1">Expedition CK06-06</strain>
    </source>
</reference>
<accession>X0WN20</accession>
<organism evidence="1">
    <name type="scientific">marine sediment metagenome</name>
    <dbReference type="NCBI Taxonomy" id="412755"/>
    <lineage>
        <taxon>unclassified sequences</taxon>
        <taxon>metagenomes</taxon>
        <taxon>ecological metagenomes</taxon>
    </lineage>
</organism>
<feature type="non-terminal residue" evidence="1">
    <location>
        <position position="37"/>
    </location>
</feature>
<proteinExistence type="predicted"/>
<name>X0WN20_9ZZZZ</name>
<dbReference type="EMBL" id="BARS01048021">
    <property type="protein sequence ID" value="GAG32010.1"/>
    <property type="molecule type" value="Genomic_DNA"/>
</dbReference>
<sequence>MLPKHQLAVVLKDKFPDSFLEITDFRDMLTIHICGAK</sequence>
<protein>
    <submittedName>
        <fullName evidence="1">Uncharacterized protein</fullName>
    </submittedName>
</protein>